<comment type="caution">
    <text evidence="2">The sequence shown here is derived from an EMBL/GenBank/DDBJ whole genome shotgun (WGS) entry which is preliminary data.</text>
</comment>
<dbReference type="PANTHER" id="PTHR33133">
    <property type="entry name" value="OS08G0107100 PROTEIN-RELATED"/>
    <property type="match status" value="1"/>
</dbReference>
<evidence type="ECO:0000313" key="2">
    <source>
        <dbReference type="EMBL" id="MED6131878.1"/>
    </source>
</evidence>
<dbReference type="EMBL" id="JASCZI010060452">
    <property type="protein sequence ID" value="MED6131878.1"/>
    <property type="molecule type" value="Genomic_DNA"/>
</dbReference>
<evidence type="ECO:0000256" key="1">
    <source>
        <dbReference type="SAM" id="Phobius"/>
    </source>
</evidence>
<sequence length="156" mass="17679">MLVTWALANPVRNHFGVPGSVVMVFLYLSGLVYLNMVWKIASVVTLLEEKTCGFEAMMKSKELVKGNMGFSISIFLSVNVPYFFVMLFLLVLVERTAYGILCLLVSCHVLVFEVVILTVLCFVCNKSYEKSNFDKVVLLDQTDEDQHHVHNVMISF</sequence>
<protein>
    <submittedName>
        <fullName evidence="2">Uncharacterized protein</fullName>
    </submittedName>
</protein>
<feature type="transmembrane region" description="Helical" evidence="1">
    <location>
        <begin position="20"/>
        <end position="47"/>
    </location>
</feature>
<evidence type="ECO:0000313" key="3">
    <source>
        <dbReference type="Proteomes" id="UP001341840"/>
    </source>
</evidence>
<dbReference type="PANTHER" id="PTHR33133:SF51">
    <property type="entry name" value="THH1_TOM1_TOM3 DOMAIN-CONTAINING PROTEIN"/>
    <property type="match status" value="1"/>
</dbReference>
<keyword evidence="3" id="KW-1185">Reference proteome</keyword>
<dbReference type="Proteomes" id="UP001341840">
    <property type="component" value="Unassembled WGS sequence"/>
</dbReference>
<feature type="transmembrane region" description="Helical" evidence="1">
    <location>
        <begin position="98"/>
        <end position="123"/>
    </location>
</feature>
<keyword evidence="1" id="KW-0472">Membrane</keyword>
<accession>A0ABU6S6Y1</accession>
<gene>
    <name evidence="2" type="ORF">PIB30_014095</name>
</gene>
<keyword evidence="1" id="KW-0812">Transmembrane</keyword>
<reference evidence="2 3" key="1">
    <citation type="journal article" date="2023" name="Plants (Basel)">
        <title>Bridging the Gap: Combining Genomics and Transcriptomics Approaches to Understand Stylosanthes scabra, an Orphan Legume from the Brazilian Caatinga.</title>
        <authorList>
            <person name="Ferreira-Neto J.R.C."/>
            <person name="da Silva M.D."/>
            <person name="Binneck E."/>
            <person name="de Melo N.F."/>
            <person name="da Silva R.H."/>
            <person name="de Melo A.L.T.M."/>
            <person name="Pandolfi V."/>
            <person name="Bustamante F.O."/>
            <person name="Brasileiro-Vidal A.C."/>
            <person name="Benko-Iseppon A.M."/>
        </authorList>
    </citation>
    <scope>NUCLEOTIDE SEQUENCE [LARGE SCALE GENOMIC DNA]</scope>
    <source>
        <tissue evidence="2">Leaves</tissue>
    </source>
</reference>
<name>A0ABU6S6Y1_9FABA</name>
<keyword evidence="1" id="KW-1133">Transmembrane helix</keyword>
<proteinExistence type="predicted"/>
<organism evidence="2 3">
    <name type="scientific">Stylosanthes scabra</name>
    <dbReference type="NCBI Taxonomy" id="79078"/>
    <lineage>
        <taxon>Eukaryota</taxon>
        <taxon>Viridiplantae</taxon>
        <taxon>Streptophyta</taxon>
        <taxon>Embryophyta</taxon>
        <taxon>Tracheophyta</taxon>
        <taxon>Spermatophyta</taxon>
        <taxon>Magnoliopsida</taxon>
        <taxon>eudicotyledons</taxon>
        <taxon>Gunneridae</taxon>
        <taxon>Pentapetalae</taxon>
        <taxon>rosids</taxon>
        <taxon>fabids</taxon>
        <taxon>Fabales</taxon>
        <taxon>Fabaceae</taxon>
        <taxon>Papilionoideae</taxon>
        <taxon>50 kb inversion clade</taxon>
        <taxon>dalbergioids sensu lato</taxon>
        <taxon>Dalbergieae</taxon>
        <taxon>Pterocarpus clade</taxon>
        <taxon>Stylosanthes</taxon>
    </lineage>
</organism>
<feature type="transmembrane region" description="Helical" evidence="1">
    <location>
        <begin position="68"/>
        <end position="92"/>
    </location>
</feature>